<dbReference type="InterPro" id="IPR000160">
    <property type="entry name" value="GGDEF_dom"/>
</dbReference>
<sequence>MQNPPHAETGFQYELVTNALRDTGQLERLKTGIGLLCFLIMVLEVVTQFYPLGPQGTWPRTIHGITAASAVIVGLCWMSFPWPGRRAMAAFVVWADVALAIAAALLSDPTARICAIVYLGPVGLLPTFFLGRRALVAHCLFATGLLGVLLTVNIVFSGATPSEQFFYGAPVIAAIVLVPAVIQLVLEGGRDSILSAALAADRDPLTGLLNRRGVTTAMDLLHRGRLDAVDIVVVLMDVDGLKELNDTHGHSAGDMTLKAVADMLRARTRVGEIAARFGGDEFLVVAFPGRGEDIDTTIRRVSTPRAGIDFWTVTVGAAWQSRMGHRVDLESLVQQADYSLCESKKAREILHTRHRV</sequence>
<dbReference type="Pfam" id="PF00990">
    <property type="entry name" value="GGDEF"/>
    <property type="match status" value="1"/>
</dbReference>
<accession>A0A179V816</accession>
<keyword evidence="1" id="KW-0812">Transmembrane</keyword>
<feature type="transmembrane region" description="Helical" evidence="1">
    <location>
        <begin position="165"/>
        <end position="186"/>
    </location>
</feature>
<evidence type="ECO:0000313" key="4">
    <source>
        <dbReference type="Proteomes" id="UP000186919"/>
    </source>
</evidence>
<dbReference type="GO" id="GO:0043709">
    <property type="term" value="P:cell adhesion involved in single-species biofilm formation"/>
    <property type="evidence" value="ECO:0007669"/>
    <property type="project" value="TreeGrafter"/>
</dbReference>
<dbReference type="Gene3D" id="3.30.70.270">
    <property type="match status" value="1"/>
</dbReference>
<name>A0A179V816_9MYCO</name>
<dbReference type="InterPro" id="IPR029787">
    <property type="entry name" value="Nucleotide_cyclase"/>
</dbReference>
<proteinExistence type="predicted"/>
<comment type="caution">
    <text evidence="3">The sequence shown here is derived from an EMBL/GenBank/DDBJ whole genome shotgun (WGS) entry which is preliminary data.</text>
</comment>
<dbReference type="InterPro" id="IPR050469">
    <property type="entry name" value="Diguanylate_Cyclase"/>
</dbReference>
<keyword evidence="1" id="KW-0472">Membrane</keyword>
<dbReference type="SMART" id="SM00267">
    <property type="entry name" value="GGDEF"/>
    <property type="match status" value="1"/>
</dbReference>
<dbReference type="PANTHER" id="PTHR45138:SF9">
    <property type="entry name" value="DIGUANYLATE CYCLASE DGCM-RELATED"/>
    <property type="match status" value="1"/>
</dbReference>
<protein>
    <recommendedName>
        <fullName evidence="2">GGDEF domain-containing protein</fullName>
    </recommendedName>
</protein>
<dbReference type="Proteomes" id="UP000186919">
    <property type="component" value="Unassembled WGS sequence"/>
</dbReference>
<reference evidence="3 4" key="1">
    <citation type="submission" date="2016-01" db="EMBL/GenBank/DDBJ databases">
        <title>Mycobacterium immunogenum strain CD11_6 genome sequencing and assembly.</title>
        <authorList>
            <person name="Kaur G."/>
            <person name="Nair G.R."/>
            <person name="Mayilraj S."/>
        </authorList>
    </citation>
    <scope>NUCLEOTIDE SEQUENCE [LARGE SCALE GENOMIC DNA]</scope>
    <source>
        <strain evidence="3 4">CD11-6</strain>
    </source>
</reference>
<dbReference type="InterPro" id="IPR043128">
    <property type="entry name" value="Rev_trsase/Diguanyl_cyclase"/>
</dbReference>
<gene>
    <name evidence="3" type="ORF">AWB85_13200</name>
</gene>
<evidence type="ECO:0000313" key="3">
    <source>
        <dbReference type="EMBL" id="OAT67121.1"/>
    </source>
</evidence>
<keyword evidence="1" id="KW-1133">Transmembrane helix</keyword>
<dbReference type="NCBIfam" id="TIGR00254">
    <property type="entry name" value="GGDEF"/>
    <property type="match status" value="1"/>
</dbReference>
<dbReference type="GO" id="GO:0005886">
    <property type="term" value="C:plasma membrane"/>
    <property type="evidence" value="ECO:0007669"/>
    <property type="project" value="TreeGrafter"/>
</dbReference>
<dbReference type="EMBL" id="LQYE01000030">
    <property type="protein sequence ID" value="OAT67121.1"/>
    <property type="molecule type" value="Genomic_DNA"/>
</dbReference>
<evidence type="ECO:0000259" key="2">
    <source>
        <dbReference type="PROSITE" id="PS50887"/>
    </source>
</evidence>
<evidence type="ECO:0000256" key="1">
    <source>
        <dbReference type="SAM" id="Phobius"/>
    </source>
</evidence>
<feature type="domain" description="GGDEF" evidence="2">
    <location>
        <begin position="229"/>
        <end position="356"/>
    </location>
</feature>
<dbReference type="SUPFAM" id="SSF55073">
    <property type="entry name" value="Nucleotide cyclase"/>
    <property type="match status" value="1"/>
</dbReference>
<organism evidence="3 4">
    <name type="scientific">Mycobacteroides immunogenum</name>
    <dbReference type="NCBI Taxonomy" id="83262"/>
    <lineage>
        <taxon>Bacteria</taxon>
        <taxon>Bacillati</taxon>
        <taxon>Actinomycetota</taxon>
        <taxon>Actinomycetes</taxon>
        <taxon>Mycobacteriales</taxon>
        <taxon>Mycobacteriaceae</taxon>
        <taxon>Mycobacteroides</taxon>
    </lineage>
</organism>
<dbReference type="RefSeq" id="WP_064632280.1">
    <property type="nucleotide sequence ID" value="NZ_LQYE01000030.1"/>
</dbReference>
<feature type="transmembrane region" description="Helical" evidence="1">
    <location>
        <begin position="62"/>
        <end position="80"/>
    </location>
</feature>
<feature type="transmembrane region" description="Helical" evidence="1">
    <location>
        <begin position="137"/>
        <end position="159"/>
    </location>
</feature>
<dbReference type="GO" id="GO:0052621">
    <property type="term" value="F:diguanylate cyclase activity"/>
    <property type="evidence" value="ECO:0007669"/>
    <property type="project" value="TreeGrafter"/>
</dbReference>
<feature type="transmembrane region" description="Helical" evidence="1">
    <location>
        <begin position="31"/>
        <end position="50"/>
    </location>
</feature>
<dbReference type="CDD" id="cd01949">
    <property type="entry name" value="GGDEF"/>
    <property type="match status" value="1"/>
</dbReference>
<dbReference type="PANTHER" id="PTHR45138">
    <property type="entry name" value="REGULATORY COMPONENTS OF SENSORY TRANSDUCTION SYSTEM"/>
    <property type="match status" value="1"/>
</dbReference>
<dbReference type="GO" id="GO:1902201">
    <property type="term" value="P:negative regulation of bacterial-type flagellum-dependent cell motility"/>
    <property type="evidence" value="ECO:0007669"/>
    <property type="project" value="TreeGrafter"/>
</dbReference>
<dbReference type="PROSITE" id="PS50887">
    <property type="entry name" value="GGDEF"/>
    <property type="match status" value="1"/>
</dbReference>
<dbReference type="AlphaFoldDB" id="A0A179V816"/>